<dbReference type="InterPro" id="IPR040628">
    <property type="entry name" value="BaeRF_family6"/>
</dbReference>
<name>A0AAP5WG09_9LACO</name>
<gene>
    <name evidence="3" type="ORF">A7K95_09060</name>
    <name evidence="2" type="ORF">GA842_10375</name>
</gene>
<evidence type="ECO:0000313" key="4">
    <source>
        <dbReference type="Proteomes" id="UP000077280"/>
    </source>
</evidence>
<dbReference type="Proteomes" id="UP000077280">
    <property type="component" value="Unassembled WGS sequence"/>
</dbReference>
<dbReference type="RefSeq" id="WP_068807566.1">
    <property type="nucleotide sequence ID" value="NZ_LXND01000068.1"/>
</dbReference>
<accession>A0AAP5WG09</accession>
<evidence type="ECO:0000259" key="1">
    <source>
        <dbReference type="Pfam" id="PF18848"/>
    </source>
</evidence>
<feature type="domain" description="Bacterial archaeo-eukaryotic release factor family 6" evidence="1">
    <location>
        <begin position="127"/>
        <end position="275"/>
    </location>
</feature>
<sequence length="383" mass="43656">MRINKNDLYDLVRSEDGPFITMILNNPADLKEVQQTKITFKNLIKEAREKFNKQFADVDCDACLSRWGIYGDDSSFWLNAKGRSTVLIGNMDRIETFQLAEAYTNQVSVSRKPNVLPIIQELEMKFEYLLVTLNQTSFELYRGEGYDLQKVRLDEDAPRTLKEALGDNELVGGEVTFRGASNHGGDVAVAYHGHNEKSQEITNDQINYYQMVDQYVTETYAQPEGLMTIVFALPENQARFRQVSKNQNLSKHLRIEESPSGLGLDQLEDKMRPVAHKWFEEIMDVQKQRYETAKDKNKATSDMRELVRCTVAGQIDTLFVRNDTTVIGRIDEEGKLDTDTPEAQSNNLITDIVDKTMQSAGRVVLLDAEDMPTDKVVAGILRY</sequence>
<dbReference type="EMBL" id="LXND01000068">
    <property type="protein sequence ID" value="OAD63552.1"/>
    <property type="molecule type" value="Genomic_DNA"/>
</dbReference>
<organism evidence="2 5">
    <name type="scientific">Pediococcus parvulus</name>
    <dbReference type="NCBI Taxonomy" id="54062"/>
    <lineage>
        <taxon>Bacteria</taxon>
        <taxon>Bacillati</taxon>
        <taxon>Bacillota</taxon>
        <taxon>Bacilli</taxon>
        <taxon>Lactobacillales</taxon>
        <taxon>Lactobacillaceae</taxon>
        <taxon>Pediococcus</taxon>
    </lineage>
</organism>
<protein>
    <recommendedName>
        <fullName evidence="1">Bacterial archaeo-eukaryotic release factor family 6 domain-containing protein</fullName>
    </recommendedName>
</protein>
<comment type="caution">
    <text evidence="2">The sequence shown here is derived from an EMBL/GenBank/DDBJ whole genome shotgun (WGS) entry which is preliminary data.</text>
</comment>
<dbReference type="EMBL" id="WERX01000051">
    <property type="protein sequence ID" value="MDV7695242.1"/>
    <property type="molecule type" value="Genomic_DNA"/>
</dbReference>
<evidence type="ECO:0000313" key="5">
    <source>
        <dbReference type="Proteomes" id="UP001275867"/>
    </source>
</evidence>
<evidence type="ECO:0000313" key="3">
    <source>
        <dbReference type="EMBL" id="OAD63552.1"/>
    </source>
</evidence>
<evidence type="ECO:0000313" key="2">
    <source>
        <dbReference type="EMBL" id="MDV7695242.1"/>
    </source>
</evidence>
<dbReference type="Pfam" id="PF18848">
    <property type="entry name" value="baeRF_family6"/>
    <property type="match status" value="1"/>
</dbReference>
<dbReference type="Proteomes" id="UP001275867">
    <property type="component" value="Unassembled WGS sequence"/>
</dbReference>
<keyword evidence="4" id="KW-1185">Reference proteome</keyword>
<proteinExistence type="predicted"/>
<dbReference type="AlphaFoldDB" id="A0AAP5WG09"/>
<reference evidence="3 4" key="1">
    <citation type="submission" date="2016-05" db="EMBL/GenBank/DDBJ databases">
        <title>Draft genome sequence of Pediococcus parvulus 2.6, a probiotic beta-glucan producer strain.</title>
        <authorList>
            <person name="Mohedano M.L."/>
            <person name="Perez-Ramos A."/>
            <person name="Duenas M.T."/>
            <person name="Lamontanara A."/>
            <person name="Orru L."/>
            <person name="Spano G."/>
            <person name="Capozzi V."/>
            <person name="Lopez P."/>
        </authorList>
    </citation>
    <scope>NUCLEOTIDE SEQUENCE [LARGE SCALE GENOMIC DNA]</scope>
    <source>
        <strain evidence="3 4">2.6</strain>
    </source>
</reference>
<reference evidence="2" key="2">
    <citation type="submission" date="2019-10" db="EMBL/GenBank/DDBJ databases">
        <title>Malate fermentation in French cider.</title>
        <authorList>
            <person name="Cousin F.J."/>
            <person name="Medina Fernandez S."/>
            <person name="Misery B."/>
            <person name="Laplace J.-M."/>
            <person name="Cretenet M."/>
        </authorList>
    </citation>
    <scope>NUCLEOTIDE SEQUENCE</scope>
    <source>
        <strain evidence="2">UCMA15901</strain>
    </source>
</reference>